<dbReference type="PANTHER" id="PTHR33910:SF1">
    <property type="entry name" value="PROTEIN TRANSLOCASE SUBUNIT SECE"/>
    <property type="match status" value="1"/>
</dbReference>
<comment type="caution">
    <text evidence="10">Lacks conserved residue(s) required for the propagation of feature annotation.</text>
</comment>
<dbReference type="GO" id="GO:0008320">
    <property type="term" value="F:protein transmembrane transporter activity"/>
    <property type="evidence" value="ECO:0007669"/>
    <property type="project" value="UniProtKB-UniRule"/>
</dbReference>
<comment type="caution">
    <text evidence="11">The sequence shown here is derived from an EMBL/GenBank/DDBJ whole genome shotgun (WGS) entry which is preliminary data.</text>
</comment>
<feature type="transmembrane region" description="Helical" evidence="10">
    <location>
        <begin position="90"/>
        <end position="111"/>
    </location>
</feature>
<dbReference type="InterPro" id="IPR005807">
    <property type="entry name" value="SecE_bac"/>
</dbReference>
<dbReference type="RefSeq" id="WP_008912849.1">
    <property type="nucleotide sequence ID" value="NZ_KB233224.1"/>
</dbReference>
<evidence type="ECO:0000256" key="1">
    <source>
        <dbReference type="ARBA" id="ARBA00004370"/>
    </source>
</evidence>
<dbReference type="GO" id="GO:0065002">
    <property type="term" value="P:intracellular protein transmembrane transport"/>
    <property type="evidence" value="ECO:0007669"/>
    <property type="project" value="UniProtKB-UniRule"/>
</dbReference>
<dbReference type="NCBIfam" id="NF004374">
    <property type="entry name" value="PRK05740.1-5"/>
    <property type="match status" value="1"/>
</dbReference>
<organism evidence="11 12">
    <name type="scientific">Providencia burhodogranariea DSM 19968</name>
    <dbReference type="NCBI Taxonomy" id="1141662"/>
    <lineage>
        <taxon>Bacteria</taxon>
        <taxon>Pseudomonadati</taxon>
        <taxon>Pseudomonadota</taxon>
        <taxon>Gammaproteobacteria</taxon>
        <taxon>Enterobacterales</taxon>
        <taxon>Morganellaceae</taxon>
        <taxon>Providencia</taxon>
    </lineage>
</organism>
<dbReference type="InterPro" id="IPR001901">
    <property type="entry name" value="Translocase_SecE/Sec61-g"/>
</dbReference>
<keyword evidence="4" id="KW-0997">Cell inner membrane</keyword>
<proteinExistence type="inferred from homology"/>
<dbReference type="NCBIfam" id="TIGR00964">
    <property type="entry name" value="secE_bact"/>
    <property type="match status" value="1"/>
</dbReference>
<evidence type="ECO:0000256" key="3">
    <source>
        <dbReference type="ARBA" id="ARBA00022475"/>
    </source>
</evidence>
<keyword evidence="5 10" id="KW-0812">Transmembrane</keyword>
<evidence type="ECO:0000313" key="12">
    <source>
        <dbReference type="Proteomes" id="UP000009336"/>
    </source>
</evidence>
<sequence>MSANSEAQGSGRSVDVFKWVVVAVLLLIAIVGNYYFRQYNLALRAFAVVAVVAIAGAVALWTTKGKQTLTFAREARIEMRKVIWPTRQEALQTTLIVAAVTAVMSLILWGLDGILVRLVSFITSLRLF</sequence>
<keyword evidence="7 10" id="KW-1133">Transmembrane helix</keyword>
<evidence type="ECO:0000256" key="7">
    <source>
        <dbReference type="ARBA" id="ARBA00022989"/>
    </source>
</evidence>
<dbReference type="PATRIC" id="fig|1141662.3.peg.2902"/>
<comment type="subcellular location">
    <subcellularLocation>
        <location evidence="1">Membrane</location>
    </subcellularLocation>
</comment>
<dbReference type="GO" id="GO:0006605">
    <property type="term" value="P:protein targeting"/>
    <property type="evidence" value="ECO:0007669"/>
    <property type="project" value="UniProtKB-UniRule"/>
</dbReference>
<dbReference type="FunFam" id="1.20.5.1030:FF:000001">
    <property type="entry name" value="Preprotein translocase subunit SecE"/>
    <property type="match status" value="1"/>
</dbReference>
<dbReference type="GO" id="GO:0009306">
    <property type="term" value="P:protein secretion"/>
    <property type="evidence" value="ECO:0007669"/>
    <property type="project" value="UniProtKB-UniRule"/>
</dbReference>
<dbReference type="Pfam" id="PF00584">
    <property type="entry name" value="SecE"/>
    <property type="match status" value="1"/>
</dbReference>
<protein>
    <recommendedName>
        <fullName evidence="10">Protein translocase subunit SecE</fullName>
    </recommendedName>
</protein>
<comment type="subunit">
    <text evidence="10">Component of the Sec protein translocase complex. Heterotrimer consisting of SecY, SecE and SecG subunits. The heterotrimers can form oligomers, although 1 heterotrimer is thought to be able to translocate proteins. Interacts with the ribosome. Interacts with SecDF, and other proteins may be involved. Interacts with SecA.</text>
</comment>
<evidence type="ECO:0000256" key="9">
    <source>
        <dbReference type="ARBA" id="ARBA00023136"/>
    </source>
</evidence>
<evidence type="ECO:0000256" key="10">
    <source>
        <dbReference type="HAMAP-Rule" id="MF_00422"/>
    </source>
</evidence>
<dbReference type="NCBIfam" id="NF004372">
    <property type="entry name" value="PRK05740.1-2"/>
    <property type="match status" value="1"/>
</dbReference>
<dbReference type="AlphaFoldDB" id="K8WDW2"/>
<keyword evidence="12" id="KW-1185">Reference proteome</keyword>
<keyword evidence="8 10" id="KW-0811">Translocation</keyword>
<dbReference type="Gene3D" id="1.20.5.1030">
    <property type="entry name" value="Preprotein translocase secy subunit"/>
    <property type="match status" value="1"/>
</dbReference>
<dbReference type="HOGENOM" id="CLU_113663_0_1_6"/>
<comment type="similarity">
    <text evidence="10">Belongs to the SecE/SEC61-gamma family.</text>
</comment>
<dbReference type="GO" id="GO:0043952">
    <property type="term" value="P:protein transport by the Sec complex"/>
    <property type="evidence" value="ECO:0007669"/>
    <property type="project" value="UniProtKB-UniRule"/>
</dbReference>
<dbReference type="Proteomes" id="UP000009336">
    <property type="component" value="Unassembled WGS sequence"/>
</dbReference>
<reference evidence="11 12" key="1">
    <citation type="journal article" date="2012" name="BMC Genomics">
        <title>Comparative genomics of bacteria in the genus Providencia isolated from wild Drosophila melanogaster.</title>
        <authorList>
            <person name="Galac M.R."/>
            <person name="Lazzaro B.P."/>
        </authorList>
    </citation>
    <scope>NUCLEOTIDE SEQUENCE [LARGE SCALE GENOMIC DNA]</scope>
    <source>
        <strain evidence="11 12">DSM 19968</strain>
    </source>
</reference>
<keyword evidence="6 10" id="KW-0653">Protein transport</keyword>
<dbReference type="HAMAP" id="MF_00422">
    <property type="entry name" value="SecE"/>
    <property type="match status" value="1"/>
</dbReference>
<dbReference type="PROSITE" id="PS01067">
    <property type="entry name" value="SECE_SEC61G"/>
    <property type="match status" value="1"/>
</dbReference>
<evidence type="ECO:0000256" key="5">
    <source>
        <dbReference type="ARBA" id="ARBA00022692"/>
    </source>
</evidence>
<dbReference type="GO" id="GO:0005886">
    <property type="term" value="C:plasma membrane"/>
    <property type="evidence" value="ECO:0007669"/>
    <property type="project" value="UniProtKB-UniRule"/>
</dbReference>
<dbReference type="OrthoDB" id="9806365at2"/>
<evidence type="ECO:0000256" key="2">
    <source>
        <dbReference type="ARBA" id="ARBA00022448"/>
    </source>
</evidence>
<keyword evidence="2 10" id="KW-0813">Transport</keyword>
<comment type="function">
    <text evidence="10">Essential subunit of the Sec protein translocation channel SecYEG. Clamps together the 2 halves of SecY. May contact the channel plug during translocation.</text>
</comment>
<dbReference type="InterPro" id="IPR038379">
    <property type="entry name" value="SecE_sf"/>
</dbReference>
<keyword evidence="9 10" id="KW-0472">Membrane</keyword>
<accession>K8WDW2</accession>
<name>K8WDW2_9GAMM</name>
<dbReference type="STRING" id="1141662.OOA_14305"/>
<feature type="transmembrane region" description="Helical" evidence="10">
    <location>
        <begin position="16"/>
        <end position="36"/>
    </location>
</feature>
<gene>
    <name evidence="10 11" type="primary">secE</name>
    <name evidence="11" type="ORF">OOA_14305</name>
</gene>
<dbReference type="EMBL" id="AKKL01000038">
    <property type="protein sequence ID" value="EKT58116.1"/>
    <property type="molecule type" value="Genomic_DNA"/>
</dbReference>
<feature type="transmembrane region" description="Helical" evidence="10">
    <location>
        <begin position="42"/>
        <end position="63"/>
    </location>
</feature>
<evidence type="ECO:0000313" key="11">
    <source>
        <dbReference type="EMBL" id="EKT58116.1"/>
    </source>
</evidence>
<evidence type="ECO:0000256" key="6">
    <source>
        <dbReference type="ARBA" id="ARBA00022927"/>
    </source>
</evidence>
<keyword evidence="3 10" id="KW-1003">Cell membrane</keyword>
<dbReference type="PRINTS" id="PR01650">
    <property type="entry name" value="SECETRNLCASE"/>
</dbReference>
<evidence type="ECO:0000256" key="4">
    <source>
        <dbReference type="ARBA" id="ARBA00022519"/>
    </source>
</evidence>
<dbReference type="eggNOG" id="COG0690">
    <property type="taxonomic scope" value="Bacteria"/>
</dbReference>
<dbReference type="PANTHER" id="PTHR33910">
    <property type="entry name" value="PROTEIN TRANSLOCASE SUBUNIT SECE"/>
    <property type="match status" value="1"/>
</dbReference>
<evidence type="ECO:0000256" key="8">
    <source>
        <dbReference type="ARBA" id="ARBA00023010"/>
    </source>
</evidence>